<evidence type="ECO:0000313" key="2">
    <source>
        <dbReference type="EMBL" id="PXX24389.1"/>
    </source>
</evidence>
<keyword evidence="1" id="KW-0472">Membrane</keyword>
<protein>
    <submittedName>
        <fullName evidence="2">Uncharacterized protein</fullName>
    </submittedName>
</protein>
<proteinExistence type="predicted"/>
<evidence type="ECO:0000256" key="1">
    <source>
        <dbReference type="SAM" id="Phobius"/>
    </source>
</evidence>
<gene>
    <name evidence="2" type="ORF">EJ73_00194</name>
</gene>
<dbReference type="Pfam" id="PF19529">
    <property type="entry name" value="DUF6057"/>
    <property type="match status" value="2"/>
</dbReference>
<feature type="transmembrane region" description="Helical" evidence="1">
    <location>
        <begin position="12"/>
        <end position="35"/>
    </location>
</feature>
<sequence>MDISLQKNGALLFRALCSILFFLYSIAYTCFYQAQELALMVHRLTGGVPLYLNRWVVGLLITGSLVLLQLGVFVLLGRSKRLLVASYVPSFLLLMLLSAFTGVAPFSAFLPGLCVSVALVVMALCLLLFCIKRQQTTHEEENMSVYPYLSMWFMVLLMFVTAYGGAVKGILHRRLVMETLIKNRQYEKALEVGKRDLETDSALTSLRALALASEGVLGEHLFDYSLVGTSQAMMPNDKTVKWLSLNEKTLDSLFVIVTPHDEYITQGALEKWAEEHKLTKPAYDYMLCGYLLDRQLDKFAARVFLYYPNNNELPRHYREALTLYMHQRSNPVAYYSDNLMETDYQDFQDLEGKYKNFTERFNVLRSVYGNTYWFYYTYGK</sequence>
<feature type="transmembrane region" description="Helical" evidence="1">
    <location>
        <begin position="109"/>
        <end position="131"/>
    </location>
</feature>
<dbReference type="AlphaFoldDB" id="A0A318I1A4"/>
<keyword evidence="1" id="KW-0812">Transmembrane</keyword>
<dbReference type="STRING" id="1122991.GCA_000613445_03343"/>
<comment type="caution">
    <text evidence="2">The sequence shown here is derived from an EMBL/GenBank/DDBJ whole genome shotgun (WGS) entry which is preliminary data.</text>
</comment>
<keyword evidence="3" id="KW-1185">Reference proteome</keyword>
<dbReference type="Proteomes" id="UP000248314">
    <property type="component" value="Unassembled WGS sequence"/>
</dbReference>
<dbReference type="InterPro" id="IPR045692">
    <property type="entry name" value="DUF6057"/>
</dbReference>
<reference evidence="2 3" key="1">
    <citation type="submission" date="2018-05" db="EMBL/GenBank/DDBJ databases">
        <title>Genomic Encyclopedia of Type Strains, Phase I: the one thousand microbial genomes (KMG-I) project.</title>
        <authorList>
            <person name="Kyrpides N."/>
        </authorList>
    </citation>
    <scope>NUCLEOTIDE SEQUENCE [LARGE SCALE GENOMIC DNA]</scope>
    <source>
        <strain evidence="2 3">DSM 15611</strain>
    </source>
</reference>
<accession>A0A318I1A4</accession>
<organism evidence="2 3">
    <name type="scientific">Hoylesella shahii DSM 15611 = JCM 12083</name>
    <dbReference type="NCBI Taxonomy" id="1122991"/>
    <lineage>
        <taxon>Bacteria</taxon>
        <taxon>Pseudomonadati</taxon>
        <taxon>Bacteroidota</taxon>
        <taxon>Bacteroidia</taxon>
        <taxon>Bacteroidales</taxon>
        <taxon>Prevotellaceae</taxon>
        <taxon>Hoylesella</taxon>
    </lineage>
</organism>
<dbReference type="RefSeq" id="WP_110369916.1">
    <property type="nucleotide sequence ID" value="NZ_QJJX01000002.1"/>
</dbReference>
<feature type="transmembrane region" description="Helical" evidence="1">
    <location>
        <begin position="83"/>
        <end position="103"/>
    </location>
</feature>
<dbReference type="EMBL" id="QJJX01000002">
    <property type="protein sequence ID" value="PXX24389.1"/>
    <property type="molecule type" value="Genomic_DNA"/>
</dbReference>
<feature type="transmembrane region" description="Helical" evidence="1">
    <location>
        <begin position="55"/>
        <end position="76"/>
    </location>
</feature>
<keyword evidence="1" id="KW-1133">Transmembrane helix</keyword>
<name>A0A318I1A4_9BACT</name>
<evidence type="ECO:0000313" key="3">
    <source>
        <dbReference type="Proteomes" id="UP000248314"/>
    </source>
</evidence>
<feature type="transmembrane region" description="Helical" evidence="1">
    <location>
        <begin position="143"/>
        <end position="166"/>
    </location>
</feature>